<evidence type="ECO:0000313" key="6">
    <source>
        <dbReference type="Proteomes" id="UP000729402"/>
    </source>
</evidence>
<evidence type="ECO:0000313" key="5">
    <source>
        <dbReference type="EMBL" id="KAG8081225.1"/>
    </source>
</evidence>
<gene>
    <name evidence="5" type="ORF">GUJ93_ZPchr0007g3686</name>
</gene>
<dbReference type="EMBL" id="JAAALK010000282">
    <property type="protein sequence ID" value="KAG8081225.1"/>
    <property type="molecule type" value="Genomic_DNA"/>
</dbReference>
<sequence>MAHENQEHINNTSSVNDDAMTSNSSFHSELHKDLEPISREELEDCVWYIRLRQQEPTSLALLQENGNKAGFYKQHEINDYTEFLVDAIIDQVTSHSQSSHSTDSPVSCATHIQKEDHVPRLDESSVLNLPGTNKTILVKEFMNDPIEDIHRETSVEIKERCTKIGLHRPRPRDRQMIQDRMKELRQLVPNTSKCSIDALLDKTIAHMQFLKSVSEKAEKLEKIMGSGESSNRQPASCPLKVEELDQPGHLLIEMVCEEYGLFLEIAHVLKGLEVTILKGLLESRSDKLWARFVIHASQGFDQMQILCPLMHLLHRQRWT</sequence>
<dbReference type="Proteomes" id="UP000729402">
    <property type="component" value="Unassembled WGS sequence"/>
</dbReference>
<evidence type="ECO:0000256" key="3">
    <source>
        <dbReference type="SAM" id="MobiDB-lite"/>
    </source>
</evidence>
<dbReference type="Pfam" id="PF23176">
    <property type="entry name" value="bHLH_LHW"/>
    <property type="match status" value="1"/>
</dbReference>
<protein>
    <recommendedName>
        <fullName evidence="4">BHLH domain-containing protein</fullName>
    </recommendedName>
</protein>
<keyword evidence="1" id="KW-0805">Transcription regulation</keyword>
<dbReference type="PROSITE" id="PS50888">
    <property type="entry name" value="BHLH"/>
    <property type="match status" value="1"/>
</dbReference>
<name>A0A8J5VUC8_ZIZPA</name>
<dbReference type="InterPro" id="IPR011598">
    <property type="entry name" value="bHLH_dom"/>
</dbReference>
<dbReference type="GO" id="GO:0003700">
    <property type="term" value="F:DNA-binding transcription factor activity"/>
    <property type="evidence" value="ECO:0007669"/>
    <property type="project" value="InterPro"/>
</dbReference>
<dbReference type="GO" id="GO:0046983">
    <property type="term" value="F:protein dimerization activity"/>
    <property type="evidence" value="ECO:0007669"/>
    <property type="project" value="InterPro"/>
</dbReference>
<keyword evidence="6" id="KW-1185">Reference proteome</keyword>
<proteinExistence type="predicted"/>
<evidence type="ECO:0000256" key="1">
    <source>
        <dbReference type="ARBA" id="ARBA00023015"/>
    </source>
</evidence>
<dbReference type="OrthoDB" id="778365at2759"/>
<keyword evidence="2" id="KW-0804">Transcription</keyword>
<reference evidence="5" key="2">
    <citation type="submission" date="2021-02" db="EMBL/GenBank/DDBJ databases">
        <authorList>
            <person name="Kimball J.A."/>
            <person name="Haas M.W."/>
            <person name="Macchietto M."/>
            <person name="Kono T."/>
            <person name="Duquette J."/>
            <person name="Shao M."/>
        </authorList>
    </citation>
    <scope>NUCLEOTIDE SEQUENCE</scope>
    <source>
        <tissue evidence="5">Fresh leaf tissue</tissue>
    </source>
</reference>
<dbReference type="PANTHER" id="PTHR46196:SF3">
    <property type="entry name" value="TRANSCRIPTION FACTOR LHW-LIKE ISOFORM X1"/>
    <property type="match status" value="1"/>
</dbReference>
<reference evidence="5" key="1">
    <citation type="journal article" date="2021" name="bioRxiv">
        <title>Whole Genome Assembly and Annotation of Northern Wild Rice, Zizania palustris L., Supports a Whole Genome Duplication in the Zizania Genus.</title>
        <authorList>
            <person name="Haas M."/>
            <person name="Kono T."/>
            <person name="Macchietto M."/>
            <person name="Millas R."/>
            <person name="McGilp L."/>
            <person name="Shao M."/>
            <person name="Duquette J."/>
            <person name="Hirsch C.N."/>
            <person name="Kimball J."/>
        </authorList>
    </citation>
    <scope>NUCLEOTIDE SEQUENCE</scope>
    <source>
        <tissue evidence="5">Fresh leaf tissue</tissue>
    </source>
</reference>
<dbReference type="AlphaFoldDB" id="A0A8J5VUC8"/>
<dbReference type="PANTHER" id="PTHR46196">
    <property type="entry name" value="TRANSCRIPTION FACTOR BHLH155-LIKE ISOFORM X1-RELATED"/>
    <property type="match status" value="1"/>
</dbReference>
<evidence type="ECO:0000259" key="4">
    <source>
        <dbReference type="PROSITE" id="PS50888"/>
    </source>
</evidence>
<organism evidence="5 6">
    <name type="scientific">Zizania palustris</name>
    <name type="common">Northern wild rice</name>
    <dbReference type="NCBI Taxonomy" id="103762"/>
    <lineage>
        <taxon>Eukaryota</taxon>
        <taxon>Viridiplantae</taxon>
        <taxon>Streptophyta</taxon>
        <taxon>Embryophyta</taxon>
        <taxon>Tracheophyta</taxon>
        <taxon>Spermatophyta</taxon>
        <taxon>Magnoliopsida</taxon>
        <taxon>Liliopsida</taxon>
        <taxon>Poales</taxon>
        <taxon>Poaceae</taxon>
        <taxon>BOP clade</taxon>
        <taxon>Oryzoideae</taxon>
        <taxon>Oryzeae</taxon>
        <taxon>Zizaniinae</taxon>
        <taxon>Zizania</taxon>
    </lineage>
</organism>
<comment type="caution">
    <text evidence="5">The sequence shown here is derived from an EMBL/GenBank/DDBJ whole genome shotgun (WGS) entry which is preliminary data.</text>
</comment>
<feature type="region of interest" description="Disordered" evidence="3">
    <location>
        <begin position="1"/>
        <end position="32"/>
    </location>
</feature>
<evidence type="ECO:0000256" key="2">
    <source>
        <dbReference type="ARBA" id="ARBA00023163"/>
    </source>
</evidence>
<accession>A0A8J5VUC8</accession>
<feature type="compositionally biased region" description="Polar residues" evidence="3">
    <location>
        <begin position="8"/>
        <end position="27"/>
    </location>
</feature>
<dbReference type="InterPro" id="IPR043561">
    <property type="entry name" value="LHW-like"/>
</dbReference>
<feature type="domain" description="BHLH" evidence="4">
    <location>
        <begin position="161"/>
        <end position="210"/>
    </location>
</feature>